<reference evidence="1 2" key="1">
    <citation type="submission" date="2024-01" db="EMBL/GenBank/DDBJ databases">
        <title>The genomes of 5 underutilized Papilionoideae crops provide insights into root nodulation and disease resistanc.</title>
        <authorList>
            <person name="Jiang F."/>
        </authorList>
    </citation>
    <scope>NUCLEOTIDE SEQUENCE [LARGE SCALE GENOMIC DNA]</scope>
    <source>
        <strain evidence="1">LVBAO_FW01</strain>
        <tissue evidence="1">Leaves</tissue>
    </source>
</reference>
<proteinExistence type="predicted"/>
<accession>A0AAN9KDD6</accession>
<dbReference type="EMBL" id="JAYMYQ010000009">
    <property type="protein sequence ID" value="KAK7314203.1"/>
    <property type="molecule type" value="Genomic_DNA"/>
</dbReference>
<gene>
    <name evidence="1" type="ORF">VNO77_39416</name>
</gene>
<organism evidence="1 2">
    <name type="scientific">Canavalia gladiata</name>
    <name type="common">Sword bean</name>
    <name type="synonym">Dolichos gladiatus</name>
    <dbReference type="NCBI Taxonomy" id="3824"/>
    <lineage>
        <taxon>Eukaryota</taxon>
        <taxon>Viridiplantae</taxon>
        <taxon>Streptophyta</taxon>
        <taxon>Embryophyta</taxon>
        <taxon>Tracheophyta</taxon>
        <taxon>Spermatophyta</taxon>
        <taxon>Magnoliopsida</taxon>
        <taxon>eudicotyledons</taxon>
        <taxon>Gunneridae</taxon>
        <taxon>Pentapetalae</taxon>
        <taxon>rosids</taxon>
        <taxon>fabids</taxon>
        <taxon>Fabales</taxon>
        <taxon>Fabaceae</taxon>
        <taxon>Papilionoideae</taxon>
        <taxon>50 kb inversion clade</taxon>
        <taxon>NPAAA clade</taxon>
        <taxon>indigoferoid/millettioid clade</taxon>
        <taxon>Phaseoleae</taxon>
        <taxon>Canavalia</taxon>
    </lineage>
</organism>
<dbReference type="Proteomes" id="UP001367508">
    <property type="component" value="Unassembled WGS sequence"/>
</dbReference>
<sequence>MANVRLASLTTLCRSWIQEMSQHTPLIKSKTDESIAHIDDVLDNLGEVMECKDVVLRSQRVLPYEQVEGSKCRDRNEAINMQSAWGRGVGLGRIETMSMPLYSPLPLSKVRAKVMQLGRQDSPVSLRRVDLNTSKSHNLYPGVDSHMR</sequence>
<evidence type="ECO:0000313" key="2">
    <source>
        <dbReference type="Proteomes" id="UP001367508"/>
    </source>
</evidence>
<keyword evidence="2" id="KW-1185">Reference proteome</keyword>
<comment type="caution">
    <text evidence="1">The sequence shown here is derived from an EMBL/GenBank/DDBJ whole genome shotgun (WGS) entry which is preliminary data.</text>
</comment>
<protein>
    <submittedName>
        <fullName evidence="1">Uncharacterized protein</fullName>
    </submittedName>
</protein>
<name>A0AAN9KDD6_CANGL</name>
<dbReference type="AlphaFoldDB" id="A0AAN9KDD6"/>
<evidence type="ECO:0000313" key="1">
    <source>
        <dbReference type="EMBL" id="KAK7314203.1"/>
    </source>
</evidence>